<accession>A0A1X6N0Y1</accession>
<dbReference type="AlphaFoldDB" id="A0A1X6N0Y1"/>
<protein>
    <submittedName>
        <fullName evidence="2">Uncharacterized protein</fullName>
    </submittedName>
</protein>
<feature type="region of interest" description="Disordered" evidence="1">
    <location>
        <begin position="1"/>
        <end position="23"/>
    </location>
</feature>
<dbReference type="GeneID" id="36325776"/>
<dbReference type="OrthoDB" id="2734608at2759"/>
<evidence type="ECO:0000256" key="1">
    <source>
        <dbReference type="SAM" id="MobiDB-lite"/>
    </source>
</evidence>
<dbReference type="STRING" id="670580.A0A1X6N0Y1"/>
<proteinExistence type="predicted"/>
<name>A0A1X6N0Y1_9APHY</name>
<evidence type="ECO:0000313" key="3">
    <source>
        <dbReference type="Proteomes" id="UP000194127"/>
    </source>
</evidence>
<dbReference type="EMBL" id="KZ110597">
    <property type="protein sequence ID" value="OSX62140.1"/>
    <property type="molecule type" value="Genomic_DNA"/>
</dbReference>
<gene>
    <name evidence="2" type="ORF">POSPLADRAFT_1056730</name>
</gene>
<organism evidence="2 3">
    <name type="scientific">Postia placenta MAD-698-R-SB12</name>
    <dbReference type="NCBI Taxonomy" id="670580"/>
    <lineage>
        <taxon>Eukaryota</taxon>
        <taxon>Fungi</taxon>
        <taxon>Dikarya</taxon>
        <taxon>Basidiomycota</taxon>
        <taxon>Agaricomycotina</taxon>
        <taxon>Agaricomycetes</taxon>
        <taxon>Polyporales</taxon>
        <taxon>Adustoporiaceae</taxon>
        <taxon>Rhodonia</taxon>
    </lineage>
</organism>
<keyword evidence="3" id="KW-1185">Reference proteome</keyword>
<sequence>MKAASSEQGRGNSLPKCDQDLQPPICVDDDDPVGWEEWYFQYAKHPLFSEREAYSLCAPLQGTGVPRWLGSGRSSLMDHGPRAITPRAFFLEGRERIRDVENRPSGNILSSFATRPTRAVIVDHGSCGVRDDKSDEERTEIVECWRNVKWVKRLLRRALGANDLDTYLATKLQNDDV</sequence>
<dbReference type="Proteomes" id="UP000194127">
    <property type="component" value="Unassembled WGS sequence"/>
</dbReference>
<reference evidence="2 3" key="1">
    <citation type="submission" date="2017-04" db="EMBL/GenBank/DDBJ databases">
        <title>Genome Sequence of the Model Brown-Rot Fungus Postia placenta SB12.</title>
        <authorList>
            <consortium name="DOE Joint Genome Institute"/>
            <person name="Gaskell J."/>
            <person name="Kersten P."/>
            <person name="Larrondo L.F."/>
            <person name="Canessa P."/>
            <person name="Martinez D."/>
            <person name="Hibbett D."/>
            <person name="Schmoll M."/>
            <person name="Kubicek C.P."/>
            <person name="Martinez A.T."/>
            <person name="Yadav J."/>
            <person name="Master E."/>
            <person name="Magnuson J.K."/>
            <person name="James T."/>
            <person name="Yaver D."/>
            <person name="Berka R."/>
            <person name="Labutti K."/>
            <person name="Lipzen A."/>
            <person name="Aerts A."/>
            <person name="Barry K."/>
            <person name="Henrissat B."/>
            <person name="Blanchette R."/>
            <person name="Grigoriev I."/>
            <person name="Cullen D."/>
        </authorList>
    </citation>
    <scope>NUCLEOTIDE SEQUENCE [LARGE SCALE GENOMIC DNA]</scope>
    <source>
        <strain evidence="2 3">MAD-698-R-SB12</strain>
    </source>
</reference>
<feature type="compositionally biased region" description="Polar residues" evidence="1">
    <location>
        <begin position="1"/>
        <end position="11"/>
    </location>
</feature>
<evidence type="ECO:0000313" key="2">
    <source>
        <dbReference type="EMBL" id="OSX62140.1"/>
    </source>
</evidence>
<dbReference type="RefSeq" id="XP_024338934.1">
    <property type="nucleotide sequence ID" value="XM_024480826.1"/>
</dbReference>